<sequence length="146" mass="16000">MNNEESTWRQIVKLKTILTFSLVGLAAGMISPAKADTVCRTPNIVCSGQTTSGDTSWQQYPYSAGIYVDIDTSACELTSMPTYMTSMNGNSTHWEITGTTSIYNATETGFRVYIRYPNGRALTPATANGYQWSINWIALSSADCPQ</sequence>
<reference evidence="2 3" key="1">
    <citation type="submission" date="2016-12" db="EMBL/GenBank/DDBJ databases">
        <authorList>
            <person name="Song W.-J."/>
            <person name="Kurnit D.M."/>
        </authorList>
    </citation>
    <scope>NUCLEOTIDE SEQUENCE [LARGE SCALE GENOMIC DNA]</scope>
    <source>
        <strain evidence="2 3">ATCC 43942</strain>
    </source>
</reference>
<gene>
    <name evidence="2" type="ORF">BSQ33_02775</name>
</gene>
<accession>A0A1Z2SC50</accession>
<organism evidence="2 3">
    <name type="scientific">Vibrio gazogenes</name>
    <dbReference type="NCBI Taxonomy" id="687"/>
    <lineage>
        <taxon>Bacteria</taxon>
        <taxon>Pseudomonadati</taxon>
        <taxon>Pseudomonadota</taxon>
        <taxon>Gammaproteobacteria</taxon>
        <taxon>Vibrionales</taxon>
        <taxon>Vibrionaceae</taxon>
        <taxon>Vibrio</taxon>
    </lineage>
</organism>
<dbReference type="Proteomes" id="UP000196708">
    <property type="component" value="Chromosome 1"/>
</dbReference>
<evidence type="ECO:0000256" key="1">
    <source>
        <dbReference type="SAM" id="SignalP"/>
    </source>
</evidence>
<evidence type="ECO:0008006" key="4">
    <source>
        <dbReference type="Google" id="ProtNLM"/>
    </source>
</evidence>
<feature type="signal peptide" evidence="1">
    <location>
        <begin position="1"/>
        <end position="35"/>
    </location>
</feature>
<feature type="chain" id="PRO_5012757552" description="Secreted protein" evidence="1">
    <location>
        <begin position="36"/>
        <end position="146"/>
    </location>
</feature>
<dbReference type="EMBL" id="CP018835">
    <property type="protein sequence ID" value="ASA54758.1"/>
    <property type="molecule type" value="Genomic_DNA"/>
</dbReference>
<evidence type="ECO:0000313" key="2">
    <source>
        <dbReference type="EMBL" id="ASA54758.1"/>
    </source>
</evidence>
<protein>
    <recommendedName>
        <fullName evidence="4">Secreted protein</fullName>
    </recommendedName>
</protein>
<keyword evidence="1" id="KW-0732">Signal</keyword>
<name>A0A1Z2SC50_VIBGA</name>
<dbReference type="AlphaFoldDB" id="A0A1Z2SC50"/>
<evidence type="ECO:0000313" key="3">
    <source>
        <dbReference type="Proteomes" id="UP000196708"/>
    </source>
</evidence>
<proteinExistence type="predicted"/>
<dbReference type="KEGG" id="vga:BSQ33_02775"/>